<proteinExistence type="predicted"/>
<evidence type="ECO:0000313" key="1">
    <source>
        <dbReference type="EMBL" id="REE05571.1"/>
    </source>
</evidence>
<dbReference type="EMBL" id="QREG01000001">
    <property type="protein sequence ID" value="REE05571.1"/>
    <property type="molecule type" value="Genomic_DNA"/>
</dbReference>
<keyword evidence="2" id="KW-1185">Reference proteome</keyword>
<dbReference type="SUPFAM" id="SSF49464">
    <property type="entry name" value="Carboxypeptidase regulatory domain-like"/>
    <property type="match status" value="1"/>
</dbReference>
<dbReference type="Proteomes" id="UP000256779">
    <property type="component" value="Unassembled WGS sequence"/>
</dbReference>
<dbReference type="RefSeq" id="WP_115866092.1">
    <property type="nucleotide sequence ID" value="NZ_QREG01000001.1"/>
</dbReference>
<reference evidence="1 2" key="1">
    <citation type="submission" date="2018-07" db="EMBL/GenBank/DDBJ databases">
        <title>Genomic Encyclopedia of Type Strains, Phase IV (KMG-IV): sequencing the most valuable type-strain genomes for metagenomic binning, comparative biology and taxonomic classification.</title>
        <authorList>
            <person name="Goeker M."/>
        </authorList>
    </citation>
    <scope>NUCLEOTIDE SEQUENCE [LARGE SCALE GENOMIC DNA]</scope>
    <source>
        <strain evidence="1 2">DSM 4134</strain>
    </source>
</reference>
<sequence>MNKRFLIGVIAMLVVTLAWTQPTIRLAGVVVDQETLDPIFGTTIFNKSRVGGAVTDSAGFFLTEVMPGDTLEFRDVRYVTSTLVVPEILQATDYGIIQMMAPNTVMLEEVSIFSFPTEREFREAFLASRPPKNLQQRAEEAKQDLMKTIKESYEDDKYFYEMWSDRRLYELTGQIQPNHWLDPFRWSEFVERQFAKPEKDD</sequence>
<dbReference type="InterPro" id="IPR008969">
    <property type="entry name" value="CarboxyPept-like_regulatory"/>
</dbReference>
<evidence type="ECO:0008006" key="3">
    <source>
        <dbReference type="Google" id="ProtNLM"/>
    </source>
</evidence>
<comment type="caution">
    <text evidence="1">The sequence shown here is derived from an EMBL/GenBank/DDBJ whole genome shotgun (WGS) entry which is preliminary data.</text>
</comment>
<accession>A0A3D9LGR5</accession>
<name>A0A3D9LGR5_MARFU</name>
<dbReference type="AlphaFoldDB" id="A0A3D9LGR5"/>
<dbReference type="OrthoDB" id="1115630at2"/>
<organism evidence="1 2">
    <name type="scientific">Marinoscillum furvescens DSM 4134</name>
    <dbReference type="NCBI Taxonomy" id="1122208"/>
    <lineage>
        <taxon>Bacteria</taxon>
        <taxon>Pseudomonadati</taxon>
        <taxon>Bacteroidota</taxon>
        <taxon>Cytophagia</taxon>
        <taxon>Cytophagales</taxon>
        <taxon>Reichenbachiellaceae</taxon>
        <taxon>Marinoscillum</taxon>
    </lineage>
</organism>
<protein>
    <recommendedName>
        <fullName evidence="3">Carboxypeptidase-like protein</fullName>
    </recommendedName>
</protein>
<gene>
    <name evidence="1" type="ORF">C7460_10187</name>
</gene>
<evidence type="ECO:0000313" key="2">
    <source>
        <dbReference type="Proteomes" id="UP000256779"/>
    </source>
</evidence>